<reference evidence="6 7" key="1">
    <citation type="journal article" date="2016" name="Nat. Commun.">
        <title>Thousands of microbial genomes shed light on interconnected biogeochemical processes in an aquifer system.</title>
        <authorList>
            <person name="Anantharaman K."/>
            <person name="Brown C.T."/>
            <person name="Hug L.A."/>
            <person name="Sharon I."/>
            <person name="Castelle C.J."/>
            <person name="Probst A.J."/>
            <person name="Thomas B.C."/>
            <person name="Singh A."/>
            <person name="Wilkins M.J."/>
            <person name="Karaoz U."/>
            <person name="Brodie E.L."/>
            <person name="Williams K.H."/>
            <person name="Hubbard S.S."/>
            <person name="Banfield J.F."/>
        </authorList>
    </citation>
    <scope>NUCLEOTIDE SEQUENCE [LARGE SCALE GENOMIC DNA]</scope>
</reference>
<dbReference type="InterPro" id="IPR012338">
    <property type="entry name" value="Beta-lactam/transpept-like"/>
</dbReference>
<evidence type="ECO:0008006" key="8">
    <source>
        <dbReference type="Google" id="ProtNLM"/>
    </source>
</evidence>
<feature type="domain" description="Penicillin-binding protein dimerisation" evidence="5">
    <location>
        <begin position="88"/>
        <end position="248"/>
    </location>
</feature>
<accession>A0A1F5S253</accession>
<organism evidence="6 7">
    <name type="scientific">Candidatus Falkowbacteria bacterium RIFOXYA2_FULL_38_12</name>
    <dbReference type="NCBI Taxonomy" id="1797993"/>
    <lineage>
        <taxon>Bacteria</taxon>
        <taxon>Candidatus Falkowiibacteriota</taxon>
    </lineage>
</organism>
<comment type="caution">
    <text evidence="6">The sequence shown here is derived from an EMBL/GenBank/DDBJ whole genome shotgun (WGS) entry which is preliminary data.</text>
</comment>
<dbReference type="Pfam" id="PF03717">
    <property type="entry name" value="PBP_dimer"/>
    <property type="match status" value="1"/>
</dbReference>
<evidence type="ECO:0000256" key="3">
    <source>
        <dbReference type="SAM" id="Phobius"/>
    </source>
</evidence>
<evidence type="ECO:0000313" key="6">
    <source>
        <dbReference type="EMBL" id="OGF20503.1"/>
    </source>
</evidence>
<dbReference type="InterPro" id="IPR001460">
    <property type="entry name" value="PCN-bd_Tpept"/>
</dbReference>
<dbReference type="GO" id="GO:0008658">
    <property type="term" value="F:penicillin binding"/>
    <property type="evidence" value="ECO:0007669"/>
    <property type="project" value="InterPro"/>
</dbReference>
<dbReference type="GO" id="GO:0005886">
    <property type="term" value="C:plasma membrane"/>
    <property type="evidence" value="ECO:0007669"/>
    <property type="project" value="TreeGrafter"/>
</dbReference>
<keyword evidence="2 3" id="KW-0472">Membrane</keyword>
<evidence type="ECO:0000259" key="4">
    <source>
        <dbReference type="Pfam" id="PF00905"/>
    </source>
</evidence>
<dbReference type="AlphaFoldDB" id="A0A1F5S253"/>
<feature type="domain" description="Penicillin-binding protein transpeptidase" evidence="4">
    <location>
        <begin position="292"/>
        <end position="600"/>
    </location>
</feature>
<dbReference type="EMBL" id="MFGA01000023">
    <property type="protein sequence ID" value="OGF20503.1"/>
    <property type="molecule type" value="Genomic_DNA"/>
</dbReference>
<evidence type="ECO:0000256" key="2">
    <source>
        <dbReference type="ARBA" id="ARBA00023136"/>
    </source>
</evidence>
<dbReference type="Gene3D" id="3.90.1310.10">
    <property type="entry name" value="Penicillin-binding protein 2a (Domain 2)"/>
    <property type="match status" value="1"/>
</dbReference>
<dbReference type="Gene3D" id="3.40.710.10">
    <property type="entry name" value="DD-peptidase/beta-lactamase superfamily"/>
    <property type="match status" value="1"/>
</dbReference>
<dbReference type="PANTHER" id="PTHR30627">
    <property type="entry name" value="PEPTIDOGLYCAN D,D-TRANSPEPTIDASE"/>
    <property type="match status" value="1"/>
</dbReference>
<evidence type="ECO:0000259" key="5">
    <source>
        <dbReference type="Pfam" id="PF03717"/>
    </source>
</evidence>
<dbReference type="GO" id="GO:0071555">
    <property type="term" value="P:cell wall organization"/>
    <property type="evidence" value="ECO:0007669"/>
    <property type="project" value="TreeGrafter"/>
</dbReference>
<dbReference type="PANTHER" id="PTHR30627:SF1">
    <property type="entry name" value="PEPTIDOGLYCAN D,D-TRANSPEPTIDASE FTSI"/>
    <property type="match status" value="1"/>
</dbReference>
<dbReference type="SUPFAM" id="SSF56601">
    <property type="entry name" value="beta-lactamase/transpeptidase-like"/>
    <property type="match status" value="1"/>
</dbReference>
<dbReference type="Gene3D" id="3.30.450.330">
    <property type="match status" value="1"/>
</dbReference>
<evidence type="ECO:0000313" key="7">
    <source>
        <dbReference type="Proteomes" id="UP000177407"/>
    </source>
</evidence>
<name>A0A1F5S253_9BACT</name>
<dbReference type="InterPro" id="IPR036138">
    <property type="entry name" value="PBP_dimer_sf"/>
</dbReference>
<dbReference type="InterPro" id="IPR005311">
    <property type="entry name" value="PBP_dimer"/>
</dbReference>
<comment type="subcellular location">
    <subcellularLocation>
        <location evidence="1">Membrane</location>
    </subcellularLocation>
</comment>
<dbReference type="SUPFAM" id="SSF56519">
    <property type="entry name" value="Penicillin binding protein dimerisation domain"/>
    <property type="match status" value="1"/>
</dbReference>
<evidence type="ECO:0000256" key="1">
    <source>
        <dbReference type="ARBA" id="ARBA00004370"/>
    </source>
</evidence>
<keyword evidence="3" id="KW-1133">Transmembrane helix</keyword>
<protein>
    <recommendedName>
        <fullName evidence="8">Penicillin-binding protein transpeptidase domain-containing protein</fullName>
    </recommendedName>
</protein>
<dbReference type="Pfam" id="PF00905">
    <property type="entry name" value="Transpeptidase"/>
    <property type="match status" value="1"/>
</dbReference>
<keyword evidence="3" id="KW-0812">Transmembrane</keyword>
<dbReference type="Proteomes" id="UP000177407">
    <property type="component" value="Unassembled WGS sequence"/>
</dbReference>
<feature type="transmembrane region" description="Helical" evidence="3">
    <location>
        <begin position="21"/>
        <end position="42"/>
    </location>
</feature>
<proteinExistence type="predicted"/>
<sequence length="614" mass="67761">MTKKFLQKGSSYNADHSPKDTRLIILTVVIFLFGGVAIFRLFSLQILSHDFYLALAAGQHEISRSIIPERGKILIQEVGDSSETKKLYPLATNQSLYQVYAEPNRVENPAELAEKLTDIFFTRSDVEIKEGETPEILEAKYKEARQKVLDEILGKLSKSNDPYEPLKKRVSEEMSTKIRELKASGIGFTEESERFYPERNIGSHILGFLGTKDDKKIGQYGLEGFFEKDLAGKQGFMESEKDVAGRWIPISGRTWDKAEDGTDLVLTIDRNIQFFACNKLQEAIKKHRADSGSVIIMDPKTGAIWAMCSVPDFDPNDYAKTENINTFNNPAIFYQYEPGSIFKAITIASALDLGKITPATTYNDEGFLKIDGYTIRNSDLKAHGIQTMTQVLDASLNTGVVFAMNKMGVDSFRKYVNDFGFGVMTGIELDYEASGNVKSLEKKGEIWGATASFGQGISVTPIQMVSAFGALANGGKLMKPYIVDEARKSNGEVVKTSPKLVRQVISGRTSTLLGGMLVSVVENGHGKKAGVPGYYVAGKTGTAQVPKKDGLGYEADINIGSFVGFAPVEDPKFVMLTKIDHPRDVIWAESSAAPLFGEIAQYVLNYLRVPPNRK</sequence>
<gene>
    <name evidence="6" type="ORF">A2257_04035</name>
</gene>
<dbReference type="InterPro" id="IPR050515">
    <property type="entry name" value="Beta-lactam/transpept"/>
</dbReference>